<name>A0A0E0KJN0_ORYPU</name>
<dbReference type="STRING" id="4537.A0A0E0KJN0"/>
<reference evidence="1" key="2">
    <citation type="submission" date="2018-05" db="EMBL/GenBank/DDBJ databases">
        <title>OpunRS2 (Oryza punctata Reference Sequence Version 2).</title>
        <authorList>
            <person name="Zhang J."/>
            <person name="Kudrna D."/>
            <person name="Lee S."/>
            <person name="Talag J."/>
            <person name="Welchert J."/>
            <person name="Wing R.A."/>
        </authorList>
    </citation>
    <scope>NUCLEOTIDE SEQUENCE [LARGE SCALE GENOMIC DNA]</scope>
</reference>
<proteinExistence type="predicted"/>
<dbReference type="AlphaFoldDB" id="A0A0E0KJN0"/>
<keyword evidence="2" id="KW-1185">Reference proteome</keyword>
<accession>A0A0E0KJN0</accession>
<dbReference type="PANTHER" id="PTHR35828:SF28">
    <property type="entry name" value="F-BOX DOMAIN CONTAINING PROTEIN"/>
    <property type="match status" value="1"/>
</dbReference>
<evidence type="ECO:0000313" key="1">
    <source>
        <dbReference type="EnsemblPlants" id="OPUNC03G33000.1"/>
    </source>
</evidence>
<dbReference type="Gramene" id="OPUNC03G33000.1">
    <property type="protein sequence ID" value="OPUNC03G33000.1"/>
    <property type="gene ID" value="OPUNC03G33000"/>
</dbReference>
<organism evidence="1">
    <name type="scientific">Oryza punctata</name>
    <name type="common">Red rice</name>
    <dbReference type="NCBI Taxonomy" id="4537"/>
    <lineage>
        <taxon>Eukaryota</taxon>
        <taxon>Viridiplantae</taxon>
        <taxon>Streptophyta</taxon>
        <taxon>Embryophyta</taxon>
        <taxon>Tracheophyta</taxon>
        <taxon>Spermatophyta</taxon>
        <taxon>Magnoliopsida</taxon>
        <taxon>Liliopsida</taxon>
        <taxon>Poales</taxon>
        <taxon>Poaceae</taxon>
        <taxon>BOP clade</taxon>
        <taxon>Oryzoideae</taxon>
        <taxon>Oryzeae</taxon>
        <taxon>Oryzinae</taxon>
        <taxon>Oryza</taxon>
    </lineage>
</organism>
<evidence type="ECO:0008006" key="3">
    <source>
        <dbReference type="Google" id="ProtNLM"/>
    </source>
</evidence>
<sequence length="69" mass="7701">MASTLPDDLMLDITVRSDIVSIIRCNASCKSVRGRILEEVFCRQHRAGNNAGSLLLLGVSYIRCDRITY</sequence>
<dbReference type="Proteomes" id="UP000026962">
    <property type="component" value="Chromosome 3"/>
</dbReference>
<dbReference type="PANTHER" id="PTHR35828">
    <property type="entry name" value="OS08G0203800 PROTEIN-RELATED"/>
    <property type="match status" value="1"/>
</dbReference>
<dbReference type="EnsemblPlants" id="OPUNC03G33000.1">
    <property type="protein sequence ID" value="OPUNC03G33000.1"/>
    <property type="gene ID" value="OPUNC03G33000"/>
</dbReference>
<dbReference type="HOGENOM" id="CLU_2780268_0_0_1"/>
<reference evidence="1" key="1">
    <citation type="submission" date="2015-04" db="UniProtKB">
        <authorList>
            <consortium name="EnsemblPlants"/>
        </authorList>
    </citation>
    <scope>IDENTIFICATION</scope>
</reference>
<protein>
    <recommendedName>
        <fullName evidence="3">F-box domain-containing protein</fullName>
    </recommendedName>
</protein>
<evidence type="ECO:0000313" key="2">
    <source>
        <dbReference type="Proteomes" id="UP000026962"/>
    </source>
</evidence>